<dbReference type="Pfam" id="PF06177">
    <property type="entry name" value="QueT"/>
    <property type="match status" value="1"/>
</dbReference>
<feature type="transmembrane region" description="Helical" evidence="1">
    <location>
        <begin position="55"/>
        <end position="85"/>
    </location>
</feature>
<dbReference type="PIRSF" id="PIRSF031501">
    <property type="entry name" value="QueT"/>
    <property type="match status" value="1"/>
</dbReference>
<protein>
    <submittedName>
        <fullName evidence="2">QueT transporter family protein</fullName>
    </submittedName>
</protein>
<evidence type="ECO:0000313" key="3">
    <source>
        <dbReference type="Proteomes" id="UP000515800"/>
    </source>
</evidence>
<gene>
    <name evidence="2" type="ORF">H9L19_05005</name>
</gene>
<name>A0A7G9T3V1_9LACO</name>
<dbReference type="PANTHER" id="PTHR40044:SF1">
    <property type="entry name" value="INTEGRAL MEMBRANE PROTEIN"/>
    <property type="match status" value="1"/>
</dbReference>
<feature type="transmembrane region" description="Helical" evidence="1">
    <location>
        <begin position="135"/>
        <end position="156"/>
    </location>
</feature>
<reference evidence="2 3" key="1">
    <citation type="submission" date="2020-08" db="EMBL/GenBank/DDBJ databases">
        <title>Genome sequence of Weissella diestrammenae KACC 16890T.</title>
        <authorList>
            <person name="Hyun D.-W."/>
            <person name="Bae J.-W."/>
        </authorList>
    </citation>
    <scope>NUCLEOTIDE SEQUENCE [LARGE SCALE GENOMIC DNA]</scope>
    <source>
        <strain evidence="2 3">KACC 16890</strain>
    </source>
</reference>
<evidence type="ECO:0000313" key="2">
    <source>
        <dbReference type="EMBL" id="QNN74776.1"/>
    </source>
</evidence>
<dbReference type="KEGG" id="wdi:H9L19_05005"/>
<keyword evidence="1" id="KW-1133">Transmembrane helix</keyword>
<sequence length="164" mass="18183">MADNNRKRVQSTALIGIVAALYVTMTLLFAPFAYGPVQLRMSEGLNHLAVFNRRYIWALTLGVLIANLFSPLGIVDVIFGTLGTLIMTSISAFLTRHVTSIVKRLVISTVVDTIMMWSVALELFFVAHAPFWVTYGWVAIGECLSLIVGAVLIYLLHKRIDLGR</sequence>
<keyword evidence="1" id="KW-0472">Membrane</keyword>
<feature type="transmembrane region" description="Helical" evidence="1">
    <location>
        <begin position="105"/>
        <end position="129"/>
    </location>
</feature>
<evidence type="ECO:0000256" key="1">
    <source>
        <dbReference type="SAM" id="Phobius"/>
    </source>
</evidence>
<accession>A0A7G9T3V1</accession>
<dbReference type="Proteomes" id="UP000515800">
    <property type="component" value="Chromosome"/>
</dbReference>
<keyword evidence="1" id="KW-0812">Transmembrane</keyword>
<dbReference type="EMBL" id="CP060724">
    <property type="protein sequence ID" value="QNN74776.1"/>
    <property type="molecule type" value="Genomic_DNA"/>
</dbReference>
<dbReference type="RefSeq" id="WP_187528611.1">
    <property type="nucleotide sequence ID" value="NZ_CP060724.1"/>
</dbReference>
<feature type="transmembrane region" description="Helical" evidence="1">
    <location>
        <begin position="12"/>
        <end position="35"/>
    </location>
</feature>
<dbReference type="AlphaFoldDB" id="A0A7G9T3V1"/>
<keyword evidence="3" id="KW-1185">Reference proteome</keyword>
<dbReference type="PANTHER" id="PTHR40044">
    <property type="entry name" value="INTEGRAL MEMBRANE PROTEIN-RELATED"/>
    <property type="match status" value="1"/>
</dbReference>
<organism evidence="2 3">
    <name type="scientific">Weissella diestrammenae</name>
    <dbReference type="NCBI Taxonomy" id="1162633"/>
    <lineage>
        <taxon>Bacteria</taxon>
        <taxon>Bacillati</taxon>
        <taxon>Bacillota</taxon>
        <taxon>Bacilli</taxon>
        <taxon>Lactobacillales</taxon>
        <taxon>Lactobacillaceae</taxon>
        <taxon>Weissella</taxon>
    </lineage>
</organism>
<proteinExistence type="predicted"/>
<dbReference type="InterPro" id="IPR010387">
    <property type="entry name" value="QueT"/>
</dbReference>